<sequence length="82" mass="9204">MLAFDIGRPASSPQIAAQRLVWVDFLTVELIEQMGGKYDGSILSILLDIARMLDVDYRTNLTHFFISDGSAHTGRRCFRSTP</sequence>
<accession>A0ABR5CYX5</accession>
<comment type="caution">
    <text evidence="1">The sequence shown here is derived from an EMBL/GenBank/DDBJ whole genome shotgun (WGS) entry which is preliminary data.</text>
</comment>
<dbReference type="Proteomes" id="UP000032564">
    <property type="component" value="Unassembled WGS sequence"/>
</dbReference>
<reference evidence="1 2" key="1">
    <citation type="submission" date="2014-12" db="EMBL/GenBank/DDBJ databases">
        <authorList>
            <person name="Kuzmanovic N."/>
            <person name="Pulawska J."/>
            <person name="Obradovic A."/>
        </authorList>
    </citation>
    <scope>NUCLEOTIDE SEQUENCE [LARGE SCALE GENOMIC DNA]</scope>
    <source>
        <strain evidence="1 2">KFB 330</strain>
    </source>
</reference>
<dbReference type="EMBL" id="JWIT01000052">
    <property type="protein sequence ID" value="KJF70028.1"/>
    <property type="molecule type" value="Genomic_DNA"/>
</dbReference>
<organism evidence="1 2">
    <name type="scientific">Agrobacterium arsenijevicii</name>
    <dbReference type="NCBI Taxonomy" id="1585697"/>
    <lineage>
        <taxon>Bacteria</taxon>
        <taxon>Pseudomonadati</taxon>
        <taxon>Pseudomonadota</taxon>
        <taxon>Alphaproteobacteria</taxon>
        <taxon>Hyphomicrobiales</taxon>
        <taxon>Rhizobiaceae</taxon>
        <taxon>Rhizobium/Agrobacterium group</taxon>
        <taxon>Agrobacterium</taxon>
    </lineage>
</organism>
<proteinExistence type="predicted"/>
<protein>
    <submittedName>
        <fullName evidence="1">Uncharacterized protein</fullName>
    </submittedName>
</protein>
<dbReference type="RefSeq" id="WP_045024894.1">
    <property type="nucleotide sequence ID" value="NZ_CP166108.1"/>
</dbReference>
<name>A0ABR5CYX5_9HYPH</name>
<evidence type="ECO:0000313" key="1">
    <source>
        <dbReference type="EMBL" id="KJF70028.1"/>
    </source>
</evidence>
<keyword evidence="2" id="KW-1185">Reference proteome</keyword>
<evidence type="ECO:0000313" key="2">
    <source>
        <dbReference type="Proteomes" id="UP000032564"/>
    </source>
</evidence>
<gene>
    <name evidence="1" type="ORF">RP75_28625</name>
</gene>